<dbReference type="AlphaFoldDB" id="A0ABD0JLX5"/>
<dbReference type="InterPro" id="IPR050327">
    <property type="entry name" value="Proton-linked_MCT"/>
</dbReference>
<proteinExistence type="predicted"/>
<feature type="transmembrane region" description="Helical" evidence="2">
    <location>
        <begin position="143"/>
        <end position="160"/>
    </location>
</feature>
<gene>
    <name evidence="3" type="ORF">BaRGS_00032754</name>
</gene>
<feature type="transmembrane region" description="Helical" evidence="2">
    <location>
        <begin position="113"/>
        <end position="136"/>
    </location>
</feature>
<organism evidence="3 4">
    <name type="scientific">Batillaria attramentaria</name>
    <dbReference type="NCBI Taxonomy" id="370345"/>
    <lineage>
        <taxon>Eukaryota</taxon>
        <taxon>Metazoa</taxon>
        <taxon>Spiralia</taxon>
        <taxon>Lophotrochozoa</taxon>
        <taxon>Mollusca</taxon>
        <taxon>Gastropoda</taxon>
        <taxon>Caenogastropoda</taxon>
        <taxon>Sorbeoconcha</taxon>
        <taxon>Cerithioidea</taxon>
        <taxon>Batillariidae</taxon>
        <taxon>Batillaria</taxon>
    </lineage>
</organism>
<keyword evidence="2" id="KW-1133">Transmembrane helix</keyword>
<feature type="compositionally biased region" description="Polar residues" evidence="1">
    <location>
        <begin position="47"/>
        <end position="60"/>
    </location>
</feature>
<evidence type="ECO:0000313" key="4">
    <source>
        <dbReference type="Proteomes" id="UP001519460"/>
    </source>
</evidence>
<dbReference type="PANTHER" id="PTHR11360:SF284">
    <property type="entry name" value="EG:103B4.3 PROTEIN-RELATED"/>
    <property type="match status" value="1"/>
</dbReference>
<keyword evidence="2" id="KW-0472">Membrane</keyword>
<accession>A0ABD0JLX5</accession>
<feature type="compositionally biased region" description="Basic and acidic residues" evidence="1">
    <location>
        <begin position="8"/>
        <end position="24"/>
    </location>
</feature>
<dbReference type="Proteomes" id="UP001519460">
    <property type="component" value="Unassembled WGS sequence"/>
</dbReference>
<keyword evidence="4" id="KW-1185">Reference proteome</keyword>
<dbReference type="InterPro" id="IPR036259">
    <property type="entry name" value="MFS_trans_sf"/>
</dbReference>
<dbReference type="PANTHER" id="PTHR11360">
    <property type="entry name" value="MONOCARBOXYLATE TRANSPORTER"/>
    <property type="match status" value="1"/>
</dbReference>
<dbReference type="SUPFAM" id="SSF103473">
    <property type="entry name" value="MFS general substrate transporter"/>
    <property type="match status" value="1"/>
</dbReference>
<feature type="transmembrane region" description="Helical" evidence="2">
    <location>
        <begin position="531"/>
        <end position="557"/>
    </location>
</feature>
<feature type="region of interest" description="Disordered" evidence="1">
    <location>
        <begin position="1"/>
        <end position="62"/>
    </location>
</feature>
<feature type="transmembrane region" description="Helical" evidence="2">
    <location>
        <begin position="202"/>
        <end position="224"/>
    </location>
</feature>
<name>A0ABD0JLX5_9CAEN</name>
<evidence type="ECO:0000313" key="3">
    <source>
        <dbReference type="EMBL" id="KAK7475987.1"/>
    </source>
</evidence>
<comment type="caution">
    <text evidence="3">The sequence shown here is derived from an EMBL/GenBank/DDBJ whole genome shotgun (WGS) entry which is preliminary data.</text>
</comment>
<feature type="transmembrane region" description="Helical" evidence="2">
    <location>
        <begin position="438"/>
        <end position="461"/>
    </location>
</feature>
<keyword evidence="2" id="KW-0812">Transmembrane</keyword>
<feature type="region of interest" description="Disordered" evidence="1">
    <location>
        <begin position="237"/>
        <end position="312"/>
    </location>
</feature>
<evidence type="ECO:0000256" key="2">
    <source>
        <dbReference type="SAM" id="Phobius"/>
    </source>
</evidence>
<feature type="transmembrane region" description="Helical" evidence="2">
    <location>
        <begin position="71"/>
        <end position="93"/>
    </location>
</feature>
<dbReference type="EMBL" id="JACVVK020000388">
    <property type="protein sequence ID" value="KAK7475987.1"/>
    <property type="molecule type" value="Genomic_DNA"/>
</dbReference>
<feature type="compositionally biased region" description="Polar residues" evidence="1">
    <location>
        <begin position="278"/>
        <end position="289"/>
    </location>
</feature>
<feature type="transmembrane region" description="Helical" evidence="2">
    <location>
        <begin position="166"/>
        <end position="190"/>
    </location>
</feature>
<feature type="transmembrane region" description="Helical" evidence="2">
    <location>
        <begin position="564"/>
        <end position="584"/>
    </location>
</feature>
<sequence>MDAVVPSDRNDTEIAPKTEPERRRNLPRRSTETLTEEDHGDTCVDGDSTSPAVGSPTTRTAKPGHQMDRGYAWVILAAYFTLFGIDAGFLRSYGLFFVEMQERYDVSASEMSLVGSIMQVVLSITAIFVMTFVLGVLTERQSALVGITVWTVSVAFSSLATSFPVYLVTLGGLIGFGFSFMYGPGFVLLGKYFKRHLTLATAIANTGVSVGLLLVAAILSQMFVCACLLRPVGPVEAAGTPSTAKPDGKSDSGFADEESDGGKGGSFEMEETNRRSGQDTLGRNETGDASNVVAVGLEVTRHRTPDRDGQLDTIEEVPGSSSVVSAATQETRPRGVLPNVAKEMHHLRGVPLGASLPHLTTDAESEYQKKQQRAFLDKLSSSEVIAFASVPDLLPLSTSARNPTKPRSRFARATSKIRICHACPRLSAIVDVTIFQDLIFWALIFYQGLGVMAGILGPVFLPPLAKEKQLSDREATFLLTLISGLDIASRLLPGIISHYKLMEPYQMVLCSFLILGTLCQLTEYFNTFPELIGFCAVFGCLSGVFLSMSAVVAIQFLGLKRFPVAFGFMQLISGTCLGAGYPIVGSLRDRTGTYGASFKFLGATQFVAGCLLASLPYLRQRQTKRGIREVTEKPLRDEDTVTVLLNSSPADEQ</sequence>
<dbReference type="Gene3D" id="1.20.1250.20">
    <property type="entry name" value="MFS general substrate transporter like domains"/>
    <property type="match status" value="2"/>
</dbReference>
<protein>
    <recommendedName>
        <fullName evidence="5">Monocarboxylate transporter</fullName>
    </recommendedName>
</protein>
<reference evidence="3 4" key="1">
    <citation type="journal article" date="2023" name="Sci. Data">
        <title>Genome assembly of the Korean intertidal mud-creeper Batillaria attramentaria.</title>
        <authorList>
            <person name="Patra A.K."/>
            <person name="Ho P.T."/>
            <person name="Jun S."/>
            <person name="Lee S.J."/>
            <person name="Kim Y."/>
            <person name="Won Y.J."/>
        </authorList>
    </citation>
    <scope>NUCLEOTIDE SEQUENCE [LARGE SCALE GENOMIC DNA]</scope>
    <source>
        <strain evidence="3">Wonlab-2016</strain>
    </source>
</reference>
<feature type="compositionally biased region" description="Basic and acidic residues" evidence="1">
    <location>
        <begin position="299"/>
        <end position="310"/>
    </location>
</feature>
<evidence type="ECO:0008006" key="5">
    <source>
        <dbReference type="Google" id="ProtNLM"/>
    </source>
</evidence>
<feature type="transmembrane region" description="Helical" evidence="2">
    <location>
        <begin position="507"/>
        <end position="525"/>
    </location>
</feature>
<evidence type="ECO:0000256" key="1">
    <source>
        <dbReference type="SAM" id="MobiDB-lite"/>
    </source>
</evidence>
<feature type="transmembrane region" description="Helical" evidence="2">
    <location>
        <begin position="596"/>
        <end position="618"/>
    </location>
</feature>